<sequence>MSDMTQTSATTAEPALSGKIIFTLAAGAGLSVASIYYSQPMLGIMGGNLQASTTSVGLIPTLTQAGYALGILFLIPLGDRHDRRTIILLKSILLAVALLLCGFVPGIHGLLVASLITGIGATMAQDIVPASAHLAPAAQRGKTVGTVMTGLLVGILLSRVVSGFVAEYFGWRVMYQLAAVSVALIGFALWRVLPRFTPDTRISYARLLHSMFGLWKHYKTLRHAALAQGLLSVAFSAFWSTLAIMLNDTFHLGSAVAGAFGLAGAAGALAAPLAGALADKKGPARVTQMGSALVMVSFAAMFLLPLLSPHAQLALIVASAIGFDLGIQATLVAHQTLVYGLEPAARGRLNALLFTVVFIGMSAGAALGSKALETGGWTGVVLLATVAAAAALLVRLFSRKS</sequence>
<feature type="transmembrane region" description="Helical" evidence="4">
    <location>
        <begin position="252"/>
        <end position="277"/>
    </location>
</feature>
<evidence type="ECO:0000256" key="3">
    <source>
        <dbReference type="ARBA" id="ARBA00023136"/>
    </source>
</evidence>
<accession>A0A2L1UN30</accession>
<name>A0A2L1UN30_9GAMM</name>
<reference evidence="7" key="1">
    <citation type="submission" date="2017-01" db="EMBL/GenBank/DDBJ databases">
        <title>Genome sequence of Rouxiella sp. ERMR1:05.</title>
        <authorList>
            <person name="Kumar R."/>
            <person name="Singh D."/>
            <person name="Kumar S."/>
        </authorList>
    </citation>
    <scope>NUCLEOTIDE SEQUENCE [LARGE SCALE GENOMIC DNA]</scope>
    <source>
        <strain evidence="7">ERMR1:05</strain>
    </source>
</reference>
<feature type="transmembrane region" description="Helical" evidence="4">
    <location>
        <begin position="173"/>
        <end position="193"/>
    </location>
</feature>
<dbReference type="InterPro" id="IPR020846">
    <property type="entry name" value="MFS_dom"/>
</dbReference>
<protein>
    <submittedName>
        <fullName evidence="6">MFS transporter</fullName>
    </submittedName>
</protein>
<dbReference type="InterPro" id="IPR036259">
    <property type="entry name" value="MFS_trans_sf"/>
</dbReference>
<feature type="transmembrane region" description="Helical" evidence="4">
    <location>
        <begin position="349"/>
        <end position="369"/>
    </location>
</feature>
<evidence type="ECO:0000256" key="1">
    <source>
        <dbReference type="ARBA" id="ARBA00022692"/>
    </source>
</evidence>
<feature type="transmembrane region" description="Helical" evidence="4">
    <location>
        <begin position="313"/>
        <end position="337"/>
    </location>
</feature>
<evidence type="ECO:0000256" key="2">
    <source>
        <dbReference type="ARBA" id="ARBA00022989"/>
    </source>
</evidence>
<dbReference type="KEGG" id="rox:BV494_05050"/>
<feature type="transmembrane region" description="Helical" evidence="4">
    <location>
        <begin position="225"/>
        <end position="246"/>
    </location>
</feature>
<keyword evidence="2 4" id="KW-1133">Transmembrane helix</keyword>
<feature type="transmembrane region" description="Helical" evidence="4">
    <location>
        <begin position="375"/>
        <end position="397"/>
    </location>
</feature>
<dbReference type="EMBL" id="CP019062">
    <property type="protein sequence ID" value="AVF34334.1"/>
    <property type="molecule type" value="Genomic_DNA"/>
</dbReference>
<feature type="transmembrane region" description="Helical" evidence="4">
    <location>
        <begin position="87"/>
        <end position="105"/>
    </location>
</feature>
<proteinExistence type="predicted"/>
<evidence type="ECO:0000256" key="4">
    <source>
        <dbReference type="SAM" id="Phobius"/>
    </source>
</evidence>
<dbReference type="OrthoDB" id="9815356at2"/>
<dbReference type="RefSeq" id="WP_104921863.1">
    <property type="nucleotide sequence ID" value="NZ_CP019062.1"/>
</dbReference>
<keyword evidence="3 4" id="KW-0472">Membrane</keyword>
<feature type="domain" description="Major facilitator superfamily (MFS) profile" evidence="5">
    <location>
        <begin position="20"/>
        <end position="401"/>
    </location>
</feature>
<keyword evidence="7" id="KW-1185">Reference proteome</keyword>
<dbReference type="PANTHER" id="PTHR42910:SF1">
    <property type="entry name" value="MAJOR FACILITATOR SUPERFAMILY (MFS) PROFILE DOMAIN-CONTAINING PROTEIN"/>
    <property type="match status" value="1"/>
</dbReference>
<gene>
    <name evidence="6" type="ORF">BV494_05050</name>
</gene>
<feature type="transmembrane region" description="Helical" evidence="4">
    <location>
        <begin position="57"/>
        <end position="75"/>
    </location>
</feature>
<evidence type="ECO:0000259" key="5">
    <source>
        <dbReference type="PROSITE" id="PS50850"/>
    </source>
</evidence>
<feature type="transmembrane region" description="Helical" evidence="4">
    <location>
        <begin position="144"/>
        <end position="161"/>
    </location>
</feature>
<dbReference type="Proteomes" id="UP000239197">
    <property type="component" value="Chromosome"/>
</dbReference>
<dbReference type="Pfam" id="PF07690">
    <property type="entry name" value="MFS_1"/>
    <property type="match status" value="1"/>
</dbReference>
<dbReference type="Gene3D" id="1.20.1250.20">
    <property type="entry name" value="MFS general substrate transporter like domains"/>
    <property type="match status" value="2"/>
</dbReference>
<dbReference type="PROSITE" id="PS50850">
    <property type="entry name" value="MFS"/>
    <property type="match status" value="1"/>
</dbReference>
<keyword evidence="1 4" id="KW-0812">Transmembrane</keyword>
<organism evidence="6 7">
    <name type="scientific">Rahnella sikkimica</name>
    <dbReference type="NCBI Taxonomy" id="1805933"/>
    <lineage>
        <taxon>Bacteria</taxon>
        <taxon>Pseudomonadati</taxon>
        <taxon>Pseudomonadota</taxon>
        <taxon>Gammaproteobacteria</taxon>
        <taxon>Enterobacterales</taxon>
        <taxon>Yersiniaceae</taxon>
        <taxon>Rahnella</taxon>
    </lineage>
</organism>
<dbReference type="GO" id="GO:0022857">
    <property type="term" value="F:transmembrane transporter activity"/>
    <property type="evidence" value="ECO:0007669"/>
    <property type="project" value="InterPro"/>
</dbReference>
<dbReference type="InterPro" id="IPR011701">
    <property type="entry name" value="MFS"/>
</dbReference>
<feature type="transmembrane region" description="Helical" evidence="4">
    <location>
        <begin position="289"/>
        <end position="307"/>
    </location>
</feature>
<evidence type="ECO:0000313" key="6">
    <source>
        <dbReference type="EMBL" id="AVF34334.1"/>
    </source>
</evidence>
<dbReference type="PANTHER" id="PTHR42910">
    <property type="entry name" value="TRANSPORTER SCO4007-RELATED"/>
    <property type="match status" value="1"/>
</dbReference>
<dbReference type="AlphaFoldDB" id="A0A2L1UN30"/>
<dbReference type="CDD" id="cd17324">
    <property type="entry name" value="MFS_NepI_like"/>
    <property type="match status" value="1"/>
</dbReference>
<evidence type="ECO:0000313" key="7">
    <source>
        <dbReference type="Proteomes" id="UP000239197"/>
    </source>
</evidence>
<dbReference type="SUPFAM" id="SSF103473">
    <property type="entry name" value="MFS general substrate transporter"/>
    <property type="match status" value="1"/>
</dbReference>
<feature type="transmembrane region" description="Helical" evidence="4">
    <location>
        <begin position="20"/>
        <end position="37"/>
    </location>
</feature>